<proteinExistence type="predicted"/>
<comment type="caution">
    <text evidence="1">The sequence shown here is derived from an EMBL/GenBank/DDBJ whole genome shotgun (WGS) entry which is preliminary data.</text>
</comment>
<protein>
    <submittedName>
        <fullName evidence="1">Uncharacterized protein</fullName>
    </submittedName>
</protein>
<dbReference type="AlphaFoldDB" id="A0AAE0Y124"/>
<dbReference type="EMBL" id="JAWDGP010007152">
    <property type="protein sequence ID" value="KAK3729225.1"/>
    <property type="molecule type" value="Genomic_DNA"/>
</dbReference>
<reference evidence="1" key="1">
    <citation type="journal article" date="2023" name="G3 (Bethesda)">
        <title>A reference genome for the long-term kleptoplast-retaining sea slug Elysia crispata morphotype clarki.</title>
        <authorList>
            <person name="Eastman K.E."/>
            <person name="Pendleton A.L."/>
            <person name="Shaikh M.A."/>
            <person name="Suttiyut T."/>
            <person name="Ogas R."/>
            <person name="Tomko P."/>
            <person name="Gavelis G."/>
            <person name="Widhalm J.R."/>
            <person name="Wisecaver J.H."/>
        </authorList>
    </citation>
    <scope>NUCLEOTIDE SEQUENCE</scope>
    <source>
        <strain evidence="1">ECLA1</strain>
    </source>
</reference>
<gene>
    <name evidence="1" type="ORF">RRG08_016542</name>
</gene>
<organism evidence="1 2">
    <name type="scientific">Elysia crispata</name>
    <name type="common">lettuce slug</name>
    <dbReference type="NCBI Taxonomy" id="231223"/>
    <lineage>
        <taxon>Eukaryota</taxon>
        <taxon>Metazoa</taxon>
        <taxon>Spiralia</taxon>
        <taxon>Lophotrochozoa</taxon>
        <taxon>Mollusca</taxon>
        <taxon>Gastropoda</taxon>
        <taxon>Heterobranchia</taxon>
        <taxon>Euthyneura</taxon>
        <taxon>Panpulmonata</taxon>
        <taxon>Sacoglossa</taxon>
        <taxon>Placobranchoidea</taxon>
        <taxon>Plakobranchidae</taxon>
        <taxon>Elysia</taxon>
    </lineage>
</organism>
<accession>A0AAE0Y124</accession>
<evidence type="ECO:0000313" key="2">
    <source>
        <dbReference type="Proteomes" id="UP001283361"/>
    </source>
</evidence>
<name>A0AAE0Y124_9GAST</name>
<evidence type="ECO:0000313" key="1">
    <source>
        <dbReference type="EMBL" id="KAK3729225.1"/>
    </source>
</evidence>
<keyword evidence="2" id="KW-1185">Reference proteome</keyword>
<dbReference type="Proteomes" id="UP001283361">
    <property type="component" value="Unassembled WGS sequence"/>
</dbReference>
<sequence length="100" mass="11051">MNVHLLVDIYFVQNDIHIARTPQEYMNVNASEDINVWQVEDVTHAPMAQLTANVQKHVVVILKTLQAALVKQESVFAKLAGRGSAVSSLKMIVLITLVGN</sequence>